<dbReference type="SUPFAM" id="SSF69593">
    <property type="entry name" value="Glycerol-3-phosphate (1)-acyltransferase"/>
    <property type="match status" value="1"/>
</dbReference>
<gene>
    <name evidence="7" type="ORF">ACFSKQ_15255</name>
</gene>
<keyword evidence="8" id="KW-1185">Reference proteome</keyword>
<dbReference type="EMBL" id="JBHUIJ010000022">
    <property type="protein sequence ID" value="MFD2238811.1"/>
    <property type="molecule type" value="Genomic_DNA"/>
</dbReference>
<evidence type="ECO:0000259" key="6">
    <source>
        <dbReference type="SMART" id="SM00563"/>
    </source>
</evidence>
<keyword evidence="5 7" id="KW-0012">Acyltransferase</keyword>
<dbReference type="RefSeq" id="WP_209737270.1">
    <property type="nucleotide sequence ID" value="NZ_CP072611.1"/>
</dbReference>
<dbReference type="Proteomes" id="UP001597371">
    <property type="component" value="Unassembled WGS sequence"/>
</dbReference>
<dbReference type="PANTHER" id="PTHR10434:SF64">
    <property type="entry name" value="1-ACYL-SN-GLYCEROL-3-PHOSPHATE ACYLTRANSFERASE-RELATED"/>
    <property type="match status" value="1"/>
</dbReference>
<organism evidence="7 8">
    <name type="scientific">Aureimonas populi</name>
    <dbReference type="NCBI Taxonomy" id="1701758"/>
    <lineage>
        <taxon>Bacteria</taxon>
        <taxon>Pseudomonadati</taxon>
        <taxon>Pseudomonadota</taxon>
        <taxon>Alphaproteobacteria</taxon>
        <taxon>Hyphomicrobiales</taxon>
        <taxon>Aurantimonadaceae</taxon>
        <taxon>Aureimonas</taxon>
    </lineage>
</organism>
<comment type="pathway">
    <text evidence="1">Lipid metabolism.</text>
</comment>
<keyword evidence="2" id="KW-0444">Lipid biosynthesis</keyword>
<dbReference type="PANTHER" id="PTHR10434">
    <property type="entry name" value="1-ACYL-SN-GLYCEROL-3-PHOSPHATE ACYLTRANSFERASE"/>
    <property type="match status" value="1"/>
</dbReference>
<protein>
    <submittedName>
        <fullName evidence="7">Lysophospholipid acyltransferase family protein</fullName>
    </submittedName>
</protein>
<evidence type="ECO:0000313" key="8">
    <source>
        <dbReference type="Proteomes" id="UP001597371"/>
    </source>
</evidence>
<keyword evidence="3" id="KW-0808">Transferase</keyword>
<name>A0ABW5CPP7_9HYPH</name>
<dbReference type="GO" id="GO:0016746">
    <property type="term" value="F:acyltransferase activity"/>
    <property type="evidence" value="ECO:0007669"/>
    <property type="project" value="UniProtKB-KW"/>
</dbReference>
<comment type="caution">
    <text evidence="7">The sequence shown here is derived from an EMBL/GenBank/DDBJ whole genome shotgun (WGS) entry which is preliminary data.</text>
</comment>
<dbReference type="Pfam" id="PF01553">
    <property type="entry name" value="Acyltransferase"/>
    <property type="match status" value="1"/>
</dbReference>
<reference evidence="8" key="1">
    <citation type="journal article" date="2019" name="Int. J. Syst. Evol. Microbiol.">
        <title>The Global Catalogue of Microorganisms (GCM) 10K type strain sequencing project: providing services to taxonomists for standard genome sequencing and annotation.</title>
        <authorList>
            <consortium name="The Broad Institute Genomics Platform"/>
            <consortium name="The Broad Institute Genome Sequencing Center for Infectious Disease"/>
            <person name="Wu L."/>
            <person name="Ma J."/>
        </authorList>
    </citation>
    <scope>NUCLEOTIDE SEQUENCE [LARGE SCALE GENOMIC DNA]</scope>
    <source>
        <strain evidence="8">ZS-35-S2</strain>
    </source>
</reference>
<dbReference type="SMART" id="SM00563">
    <property type="entry name" value="PlsC"/>
    <property type="match status" value="1"/>
</dbReference>
<evidence type="ECO:0000313" key="7">
    <source>
        <dbReference type="EMBL" id="MFD2238811.1"/>
    </source>
</evidence>
<keyword evidence="4" id="KW-0443">Lipid metabolism</keyword>
<dbReference type="CDD" id="cd07989">
    <property type="entry name" value="LPLAT_AGPAT-like"/>
    <property type="match status" value="1"/>
</dbReference>
<evidence type="ECO:0000256" key="3">
    <source>
        <dbReference type="ARBA" id="ARBA00022679"/>
    </source>
</evidence>
<feature type="domain" description="Phospholipid/glycerol acyltransferase" evidence="6">
    <location>
        <begin position="67"/>
        <end position="186"/>
    </location>
</feature>
<evidence type="ECO:0000256" key="2">
    <source>
        <dbReference type="ARBA" id="ARBA00022516"/>
    </source>
</evidence>
<dbReference type="InterPro" id="IPR002123">
    <property type="entry name" value="Plipid/glycerol_acylTrfase"/>
</dbReference>
<proteinExistence type="predicted"/>
<accession>A0ABW5CPP7</accession>
<evidence type="ECO:0000256" key="4">
    <source>
        <dbReference type="ARBA" id="ARBA00023098"/>
    </source>
</evidence>
<sequence>MIAKLRAGLALALLLILTVPLAGLQALAICARWPLAHRLPRLWHRLACRVIGLRVIRKGAPAAGRPLLLVSNHQSWADIVALGSAAELCFIAKSDVRDWPLFGLLARLQRTIFVEREARGKTGRQASEIAARLAAGDAMVLFAEGTTSDGNGVLPFRTALFGAAQGALRDSGAAEVLVQPVSVAFTRAHGMPLGRFGRPLAAWPGEVKLVPHLLTFVKEGAVDVELRFGEPVSFTATGDRKALARGCERQVRRMLAASLSGVADEAVLRPAADGSI</sequence>
<evidence type="ECO:0000256" key="1">
    <source>
        <dbReference type="ARBA" id="ARBA00005189"/>
    </source>
</evidence>
<evidence type="ECO:0000256" key="5">
    <source>
        <dbReference type="ARBA" id="ARBA00023315"/>
    </source>
</evidence>